<comment type="subcellular location">
    <subcellularLocation>
        <location evidence="1">Membrane</location>
        <topology evidence="1">Multi-pass membrane protein</topology>
    </subcellularLocation>
</comment>
<evidence type="ECO:0000256" key="4">
    <source>
        <dbReference type="ARBA" id="ARBA00023136"/>
    </source>
</evidence>
<dbReference type="InterPro" id="IPR006372">
    <property type="entry name" value="Chl_synth"/>
</dbReference>
<feature type="transmembrane region" description="Helical" evidence="6">
    <location>
        <begin position="157"/>
        <end position="178"/>
    </location>
</feature>
<accession>A0ABP0IV34</accession>
<feature type="transmembrane region" description="Helical" evidence="6">
    <location>
        <begin position="56"/>
        <end position="76"/>
    </location>
</feature>
<evidence type="ECO:0000256" key="1">
    <source>
        <dbReference type="ARBA" id="ARBA00004141"/>
    </source>
</evidence>
<feature type="transmembrane region" description="Helical" evidence="6">
    <location>
        <begin position="96"/>
        <end position="115"/>
    </location>
</feature>
<dbReference type="InterPro" id="IPR000537">
    <property type="entry name" value="UbiA_prenyltransferase"/>
</dbReference>
<dbReference type="Gene3D" id="1.10.357.140">
    <property type="entry name" value="UbiA prenyltransferase"/>
    <property type="match status" value="1"/>
</dbReference>
<feature type="transmembrane region" description="Helical" evidence="6">
    <location>
        <begin position="12"/>
        <end position="29"/>
    </location>
</feature>
<evidence type="ECO:0000256" key="6">
    <source>
        <dbReference type="SAM" id="Phobius"/>
    </source>
</evidence>
<keyword evidence="3 6" id="KW-1133">Transmembrane helix</keyword>
<name>A0ABP0IV34_9DINO</name>
<organism evidence="7 8">
    <name type="scientific">Durusdinium trenchii</name>
    <dbReference type="NCBI Taxonomy" id="1381693"/>
    <lineage>
        <taxon>Eukaryota</taxon>
        <taxon>Sar</taxon>
        <taxon>Alveolata</taxon>
        <taxon>Dinophyceae</taxon>
        <taxon>Suessiales</taxon>
        <taxon>Symbiodiniaceae</taxon>
        <taxon>Durusdinium</taxon>
    </lineage>
</organism>
<gene>
    <name evidence="7" type="ORF">SCF082_LOCUS8813</name>
</gene>
<feature type="transmembrane region" description="Helical" evidence="6">
    <location>
        <begin position="487"/>
        <end position="508"/>
    </location>
</feature>
<dbReference type="PANTHER" id="PTHR42723">
    <property type="entry name" value="CHLOROPHYLL SYNTHASE"/>
    <property type="match status" value="1"/>
</dbReference>
<keyword evidence="2 6" id="KW-0812">Transmembrane</keyword>
<keyword evidence="8" id="KW-1185">Reference proteome</keyword>
<evidence type="ECO:0000256" key="2">
    <source>
        <dbReference type="ARBA" id="ARBA00022692"/>
    </source>
</evidence>
<feature type="transmembrane region" description="Helical" evidence="6">
    <location>
        <begin position="205"/>
        <end position="223"/>
    </location>
</feature>
<dbReference type="Pfam" id="PF01040">
    <property type="entry name" value="UbiA"/>
    <property type="match status" value="1"/>
</dbReference>
<evidence type="ECO:0000256" key="3">
    <source>
        <dbReference type="ARBA" id="ARBA00022989"/>
    </source>
</evidence>
<keyword evidence="4 6" id="KW-0472">Membrane</keyword>
<dbReference type="NCBIfam" id="NF005742">
    <property type="entry name" value="PRK07566.1"/>
    <property type="match status" value="1"/>
</dbReference>
<feature type="transmembrane region" description="Helical" evidence="6">
    <location>
        <begin position="429"/>
        <end position="446"/>
    </location>
</feature>
<keyword evidence="5" id="KW-0149">Chlorophyll biosynthesis</keyword>
<evidence type="ECO:0000256" key="5">
    <source>
        <dbReference type="ARBA" id="ARBA00023171"/>
    </source>
</evidence>
<keyword evidence="7" id="KW-0808">Transferase</keyword>
<dbReference type="EMBL" id="CAXAMM010005091">
    <property type="protein sequence ID" value="CAK9005952.1"/>
    <property type="molecule type" value="Genomic_DNA"/>
</dbReference>
<feature type="transmembrane region" description="Helical" evidence="6">
    <location>
        <begin position="399"/>
        <end position="417"/>
    </location>
</feature>
<evidence type="ECO:0000313" key="7">
    <source>
        <dbReference type="EMBL" id="CAK9005952.1"/>
    </source>
</evidence>
<dbReference type="GO" id="GO:0016740">
    <property type="term" value="F:transferase activity"/>
    <property type="evidence" value="ECO:0007669"/>
    <property type="project" value="UniProtKB-KW"/>
</dbReference>
<sequence length="554" mass="59828">MGHYLSQWSVSWGLPVLTLVWLLVLLNGCEDSNDLSIKCIVGSQSAASVMAEAWQYIYSGQLLILFLLAQMAPIFFEVWMEAGIVTSTVRLVKQVLTLSPIMFIFQAKVIGFYTMNELKFGGATYAWRDSEALSAQLGVPSAMESWKSMRLRSAGRVLLLGGVAGLAPGFAAGVTRVARPSASTASTASTGSAGSAGSANAHGPATSTSALAGVAISAASFTWRRPRVMRRAEEQKGVVQQLLGMKGAGETDDTPLWKIRLQLCKPVTWPPLIFGVIAGVCASGNFDWGQASPEDYAKFFTCVMLSGPVLVGYTQTLNDWYDKDLDAINEPYRPIPSGRITEEEVWQQIYVLGGLGLGMALALDIWQGHWPPTVFAVAVVGVFMAYIYSAPPLKLKQNWITGCYALGSSYIALPWLAGQCTFGQVTPEIIALTLWYSVAAVGIAIVNDFKSVEGDRKLGLSSAPVVFGIDTAKYMAPVIKDTVQLTIVAYLLYIGEWPYALGLFCLILPQVYFAKTLFIEDPIQNDVKYQGSSLPFFSIGTIVAASAIGNNPLH</sequence>
<dbReference type="InterPro" id="IPR050475">
    <property type="entry name" value="Prenyltransferase_related"/>
</dbReference>
<protein>
    <submittedName>
        <fullName evidence="7">Chloroplastic (Polyprenyl transferase) (Protein G4) (AtG4)</fullName>
    </submittedName>
</protein>
<dbReference type="PANTHER" id="PTHR42723:SF1">
    <property type="entry name" value="CHLOROPHYLL SYNTHASE, CHLOROPLASTIC"/>
    <property type="match status" value="1"/>
</dbReference>
<reference evidence="7 8" key="1">
    <citation type="submission" date="2024-02" db="EMBL/GenBank/DDBJ databases">
        <authorList>
            <person name="Chen Y."/>
            <person name="Shah S."/>
            <person name="Dougan E. K."/>
            <person name="Thang M."/>
            <person name="Chan C."/>
        </authorList>
    </citation>
    <scope>NUCLEOTIDE SEQUENCE [LARGE SCALE GENOMIC DNA]</scope>
</reference>
<feature type="transmembrane region" description="Helical" evidence="6">
    <location>
        <begin position="369"/>
        <end position="387"/>
    </location>
</feature>
<dbReference type="InterPro" id="IPR044878">
    <property type="entry name" value="UbiA_sf"/>
</dbReference>
<dbReference type="NCBIfam" id="TIGR01476">
    <property type="entry name" value="chlor_syn_BchG"/>
    <property type="match status" value="1"/>
</dbReference>
<dbReference type="Proteomes" id="UP001642464">
    <property type="component" value="Unassembled WGS sequence"/>
</dbReference>
<evidence type="ECO:0000313" key="8">
    <source>
        <dbReference type="Proteomes" id="UP001642464"/>
    </source>
</evidence>
<proteinExistence type="predicted"/>
<feature type="transmembrane region" description="Helical" evidence="6">
    <location>
        <begin position="345"/>
        <end position="363"/>
    </location>
</feature>
<comment type="caution">
    <text evidence="7">The sequence shown here is derived from an EMBL/GenBank/DDBJ whole genome shotgun (WGS) entry which is preliminary data.</text>
</comment>